<evidence type="ECO:0000313" key="7">
    <source>
        <dbReference type="Proteomes" id="UP000287533"/>
    </source>
</evidence>
<comment type="similarity">
    <text evidence="1">Belongs to the HipA Ser/Thr kinase family.</text>
</comment>
<dbReference type="OrthoDB" id="3182374at2"/>
<evidence type="ECO:0000259" key="5">
    <source>
        <dbReference type="Pfam" id="PF13657"/>
    </source>
</evidence>
<dbReference type="Pfam" id="PF07804">
    <property type="entry name" value="HipA_C"/>
    <property type="match status" value="1"/>
</dbReference>
<evidence type="ECO:0000256" key="3">
    <source>
        <dbReference type="ARBA" id="ARBA00022777"/>
    </source>
</evidence>
<proteinExistence type="inferred from homology"/>
<organism evidence="6 7">
    <name type="scientific">Bifidobacterium goeldii</name>
    <dbReference type="NCBI Taxonomy" id="2306975"/>
    <lineage>
        <taxon>Bacteria</taxon>
        <taxon>Bacillati</taxon>
        <taxon>Actinomycetota</taxon>
        <taxon>Actinomycetes</taxon>
        <taxon>Bifidobacteriales</taxon>
        <taxon>Bifidobacteriaceae</taxon>
        <taxon>Bifidobacterium</taxon>
    </lineage>
</organism>
<accession>A0A430FG18</accession>
<keyword evidence="2" id="KW-0808">Transferase</keyword>
<dbReference type="RefSeq" id="WP_125981948.1">
    <property type="nucleotide sequence ID" value="NZ_QXGL01000006.1"/>
</dbReference>
<feature type="domain" description="HipA N-terminal subdomain 1" evidence="5">
    <location>
        <begin position="7"/>
        <end position="103"/>
    </location>
</feature>
<feature type="domain" description="HipA-like C-terminal" evidence="4">
    <location>
        <begin position="148"/>
        <end position="372"/>
    </location>
</feature>
<keyword evidence="7" id="KW-1185">Reference proteome</keyword>
<evidence type="ECO:0000256" key="2">
    <source>
        <dbReference type="ARBA" id="ARBA00022679"/>
    </source>
</evidence>
<name>A0A430FG18_9BIFI</name>
<comment type="caution">
    <text evidence="6">The sequence shown here is derived from an EMBL/GenBank/DDBJ whole genome shotgun (WGS) entry which is preliminary data.</text>
</comment>
<dbReference type="AlphaFoldDB" id="A0A430FG18"/>
<reference evidence="6 7" key="1">
    <citation type="submission" date="2018-09" db="EMBL/GenBank/DDBJ databases">
        <title>Characterization of the phylogenetic diversity of five novel species belonging to the genus Bifidobacterium.</title>
        <authorList>
            <person name="Lugli G.A."/>
            <person name="Duranti S."/>
            <person name="Milani C."/>
        </authorList>
    </citation>
    <scope>NUCLEOTIDE SEQUENCE [LARGE SCALE GENOMIC DNA]</scope>
    <source>
        <strain evidence="6 7">2034B</strain>
    </source>
</reference>
<protein>
    <submittedName>
        <fullName evidence="6">Transcriptional regulator</fullName>
    </submittedName>
</protein>
<dbReference type="GO" id="GO:0004674">
    <property type="term" value="F:protein serine/threonine kinase activity"/>
    <property type="evidence" value="ECO:0007669"/>
    <property type="project" value="TreeGrafter"/>
</dbReference>
<gene>
    <name evidence="6" type="ORF">D2E25_1745</name>
</gene>
<dbReference type="InterPro" id="IPR012893">
    <property type="entry name" value="HipA-like_C"/>
</dbReference>
<dbReference type="Gene3D" id="1.10.1070.20">
    <property type="match status" value="1"/>
</dbReference>
<keyword evidence="3" id="KW-0418">Kinase</keyword>
<evidence type="ECO:0000256" key="1">
    <source>
        <dbReference type="ARBA" id="ARBA00010164"/>
    </source>
</evidence>
<dbReference type="InterPro" id="IPR017508">
    <property type="entry name" value="HipA_N1"/>
</dbReference>
<dbReference type="EMBL" id="QXGL01000006">
    <property type="protein sequence ID" value="RSX51770.1"/>
    <property type="molecule type" value="Genomic_DNA"/>
</dbReference>
<dbReference type="InterPro" id="IPR052028">
    <property type="entry name" value="HipA_Ser/Thr_kinase"/>
</dbReference>
<dbReference type="PANTHER" id="PTHR37419:SF1">
    <property type="entry name" value="SERINE_THREONINE-PROTEIN KINASE TOXIN HIPA"/>
    <property type="match status" value="1"/>
</dbReference>
<dbReference type="PANTHER" id="PTHR37419">
    <property type="entry name" value="SERINE/THREONINE-PROTEIN KINASE TOXIN HIPA"/>
    <property type="match status" value="1"/>
</dbReference>
<sequence length="437" mass="48740">MAKTKTLKVLLEGIPIGVLQEDPSGKHTFTYYQESPSDARLSLSMPRRVEAWTGEPVEAYIDGILPDDPSIRQRIARKYSVNARNPFALLTAVGLDCGGGVQFVDAQKDINTALGEQITPITEEQIGERLMSITGSQQASWQNEGEHWSLNGAQDKIALRFTNGQWYEAEGAAATTHIIKPGIRGLHEQAFNEYLCLKTAEQLGIPVAMTEYRIFGTVPAIVSERWDRIVNDDVIPAAVRRVHQEDLCQAMGVMTAKKYQSDGGPSAVNIVQFLRDNDFPEDDVRLFFTALVFNFFIAGSDAHAKNYAILEPVGQSAHLAPLYDIASLFPYTTNRKDRKLAMSIGGEYSWERIELRHWKKLAAQLGGQSDQVILEELLVEFALRSIFVFARVAEETLAWVHRLPGITDEDFENKRRVVSSISNGLAQQSDRVLSWAG</sequence>
<dbReference type="NCBIfam" id="TIGR03071">
    <property type="entry name" value="couple_hipA"/>
    <property type="match status" value="1"/>
</dbReference>
<evidence type="ECO:0000313" key="6">
    <source>
        <dbReference type="EMBL" id="RSX51770.1"/>
    </source>
</evidence>
<dbReference type="Pfam" id="PF13657">
    <property type="entry name" value="Couple_hipA"/>
    <property type="match status" value="1"/>
</dbReference>
<dbReference type="GO" id="GO:0005829">
    <property type="term" value="C:cytosol"/>
    <property type="evidence" value="ECO:0007669"/>
    <property type="project" value="TreeGrafter"/>
</dbReference>
<evidence type="ECO:0000259" key="4">
    <source>
        <dbReference type="Pfam" id="PF07804"/>
    </source>
</evidence>
<dbReference type="Proteomes" id="UP000287533">
    <property type="component" value="Unassembled WGS sequence"/>
</dbReference>
<dbReference type="CDD" id="cd17808">
    <property type="entry name" value="HipA_Ec_like"/>
    <property type="match status" value="1"/>
</dbReference>